<feature type="domain" description="Protein kinase" evidence="11">
    <location>
        <begin position="27"/>
        <end position="273"/>
    </location>
</feature>
<evidence type="ECO:0000256" key="4">
    <source>
        <dbReference type="ARBA" id="ARBA00022741"/>
    </source>
</evidence>
<dbReference type="PANTHER" id="PTHR24346:SF82">
    <property type="entry name" value="KP78A-RELATED"/>
    <property type="match status" value="1"/>
</dbReference>
<evidence type="ECO:0000256" key="9">
    <source>
        <dbReference type="PROSITE-ProRule" id="PRU10141"/>
    </source>
</evidence>
<dbReference type="GO" id="GO:0005737">
    <property type="term" value="C:cytoplasm"/>
    <property type="evidence" value="ECO:0007669"/>
    <property type="project" value="TreeGrafter"/>
</dbReference>
<dbReference type="PROSITE" id="PS00107">
    <property type="entry name" value="PROTEIN_KINASE_ATP"/>
    <property type="match status" value="1"/>
</dbReference>
<evidence type="ECO:0000313" key="14">
    <source>
        <dbReference type="Proteomes" id="UP000335636"/>
    </source>
</evidence>
<evidence type="ECO:0000256" key="5">
    <source>
        <dbReference type="ARBA" id="ARBA00022777"/>
    </source>
</evidence>
<dbReference type="Gene3D" id="3.30.200.20">
    <property type="entry name" value="Phosphorylase Kinase, domain 1"/>
    <property type="match status" value="1"/>
</dbReference>
<feature type="compositionally biased region" description="Pro residues" evidence="10">
    <location>
        <begin position="359"/>
        <end position="368"/>
    </location>
</feature>
<dbReference type="Gene3D" id="1.10.8.10">
    <property type="entry name" value="DNA helicase RuvA subunit, C-terminal domain"/>
    <property type="match status" value="1"/>
</dbReference>
<feature type="region of interest" description="Disordered" evidence="10">
    <location>
        <begin position="346"/>
        <end position="374"/>
    </location>
</feature>
<evidence type="ECO:0000256" key="2">
    <source>
        <dbReference type="ARBA" id="ARBA00022527"/>
    </source>
</evidence>
<feature type="region of interest" description="Disordered" evidence="10">
    <location>
        <begin position="271"/>
        <end position="295"/>
    </location>
</feature>
<evidence type="ECO:0000313" key="13">
    <source>
        <dbReference type="EMBL" id="VTJ57329.1"/>
    </source>
</evidence>
<dbReference type="Proteomes" id="UP000662637">
    <property type="component" value="Unassembled WGS sequence"/>
</dbReference>
<keyword evidence="2" id="KW-0723">Serine/threonine-protein kinase</keyword>
<evidence type="ECO:0000256" key="10">
    <source>
        <dbReference type="SAM" id="MobiDB-lite"/>
    </source>
</evidence>
<keyword evidence="14" id="KW-1185">Reference proteome</keyword>
<evidence type="ECO:0000256" key="7">
    <source>
        <dbReference type="ARBA" id="ARBA00047899"/>
    </source>
</evidence>
<evidence type="ECO:0000256" key="8">
    <source>
        <dbReference type="ARBA" id="ARBA00048679"/>
    </source>
</evidence>
<dbReference type="InterPro" id="IPR017441">
    <property type="entry name" value="Protein_kinase_ATP_BS"/>
</dbReference>
<dbReference type="FunFam" id="1.10.510.10:FF:000571">
    <property type="entry name" value="Maternal embryonic leucine zipper kinase"/>
    <property type="match status" value="1"/>
</dbReference>
<dbReference type="InterPro" id="IPR008271">
    <property type="entry name" value="Ser/Thr_kinase_AS"/>
</dbReference>
<dbReference type="SMART" id="SM00220">
    <property type="entry name" value="S_TKc"/>
    <property type="match status" value="1"/>
</dbReference>
<dbReference type="FunFam" id="3.30.200.20:FF:000003">
    <property type="entry name" value="Non-specific serine/threonine protein kinase"/>
    <property type="match status" value="1"/>
</dbReference>
<comment type="catalytic activity">
    <reaction evidence="7">
        <text>L-threonyl-[protein] + ATP = O-phospho-L-threonyl-[protein] + ADP + H(+)</text>
        <dbReference type="Rhea" id="RHEA:46608"/>
        <dbReference type="Rhea" id="RHEA-COMP:11060"/>
        <dbReference type="Rhea" id="RHEA-COMP:11605"/>
        <dbReference type="ChEBI" id="CHEBI:15378"/>
        <dbReference type="ChEBI" id="CHEBI:30013"/>
        <dbReference type="ChEBI" id="CHEBI:30616"/>
        <dbReference type="ChEBI" id="CHEBI:61977"/>
        <dbReference type="ChEBI" id="CHEBI:456216"/>
        <dbReference type="EC" id="2.7.11.1"/>
    </reaction>
</comment>
<name>A0A5E4AKV5_MARMO</name>
<dbReference type="InterPro" id="IPR011009">
    <property type="entry name" value="Kinase-like_dom_sf"/>
</dbReference>
<feature type="binding site" evidence="9">
    <location>
        <position position="56"/>
    </location>
    <ligand>
        <name>ATP</name>
        <dbReference type="ChEBI" id="CHEBI:30616"/>
    </ligand>
</feature>
<dbReference type="SUPFAM" id="SSF56112">
    <property type="entry name" value="Protein kinase-like (PK-like)"/>
    <property type="match status" value="1"/>
</dbReference>
<sequence>MHRESSESSVVAQEPSSCYERAFTDHYRVLKNIGEGSFGQVVLARHLLTGLEVAVKVLPKTEENEPVLYERNWLMALEHQHVIQLFQVIETVHNMYLIMEHASGGQLRCRIPQAGGIPEDRVRRVFREMVHVVHYCHEKGIAHLDLKPENFVVDAKGHMKLIDFGLSMSFTPGQKLTGFRGTLLYSAPEIIQGKGFEGPPADVWSLGITLYFMLSGTKPFKRSTAEGLKRILEASYSIPPHVSEEASDLIQQILTLDPKQRPTLEQIMRHPWLTQDEHSSPRRPSQPLPKRPDPDIMTIMLDMGYNPYKVWWSLANRQFDEAMGTYLILQHEKSQKPDCVLEAKPVRRRGRHQTAGSSPGPPADPPLVRPNKCNSEPALALPCEQQPEEAKLSRQKAACASAPVLPLHMKTSPSSRPPQKKPATQWRVYLRTKPRRGVAEGGSSAFAGQAHQRNRGWKGVTRRIVNCLQKLCCCMPCFHQRAAPMNPGHRRPRFRNRVAQADMPGKRTSTASEVRCAHWLRLLHADSSQELIQISSTPTCQRHQRLSPQTLPPALPFSDSRDGS</sequence>
<evidence type="ECO:0000256" key="1">
    <source>
        <dbReference type="ARBA" id="ARBA00012513"/>
    </source>
</evidence>
<feature type="compositionally biased region" description="Polar residues" evidence="10">
    <location>
        <begin position="539"/>
        <end position="549"/>
    </location>
</feature>
<dbReference type="Proteomes" id="UP000335636">
    <property type="component" value="Unassembled WGS sequence"/>
</dbReference>
<dbReference type="InterPro" id="IPR000719">
    <property type="entry name" value="Prot_kinase_dom"/>
</dbReference>
<comment type="catalytic activity">
    <reaction evidence="8">
        <text>L-seryl-[protein] + ATP = O-phospho-L-seryl-[protein] + ADP + H(+)</text>
        <dbReference type="Rhea" id="RHEA:17989"/>
        <dbReference type="Rhea" id="RHEA-COMP:9863"/>
        <dbReference type="Rhea" id="RHEA-COMP:11604"/>
        <dbReference type="ChEBI" id="CHEBI:15378"/>
        <dbReference type="ChEBI" id="CHEBI:29999"/>
        <dbReference type="ChEBI" id="CHEBI:30616"/>
        <dbReference type="ChEBI" id="CHEBI:83421"/>
        <dbReference type="ChEBI" id="CHEBI:456216"/>
        <dbReference type="EC" id="2.7.11.1"/>
    </reaction>
</comment>
<dbReference type="GO" id="GO:0005524">
    <property type="term" value="F:ATP binding"/>
    <property type="evidence" value="ECO:0007669"/>
    <property type="project" value="UniProtKB-UniRule"/>
</dbReference>
<protein>
    <recommendedName>
        <fullName evidence="1">non-specific serine/threonine protein kinase</fullName>
        <ecNumber evidence="1">2.7.11.1</ecNumber>
    </recommendedName>
</protein>
<keyword evidence="3" id="KW-0808">Transferase</keyword>
<dbReference type="EMBL" id="WJEC01007707">
    <property type="protein sequence ID" value="KAF7468779.1"/>
    <property type="molecule type" value="Genomic_DNA"/>
</dbReference>
<evidence type="ECO:0000259" key="11">
    <source>
        <dbReference type="PROSITE" id="PS50011"/>
    </source>
</evidence>
<accession>A0A5E4AKV5</accession>
<evidence type="ECO:0000256" key="6">
    <source>
        <dbReference type="ARBA" id="ARBA00022840"/>
    </source>
</evidence>
<evidence type="ECO:0000313" key="12">
    <source>
        <dbReference type="EMBL" id="KAF7468779.1"/>
    </source>
</evidence>
<dbReference type="Pfam" id="PF00069">
    <property type="entry name" value="Pkinase"/>
    <property type="match status" value="1"/>
</dbReference>
<dbReference type="EC" id="2.7.11.1" evidence="1"/>
<reference evidence="13 14" key="1">
    <citation type="submission" date="2019-04" db="EMBL/GenBank/DDBJ databases">
        <authorList>
            <person name="Alioto T."/>
            <person name="Alioto T."/>
        </authorList>
    </citation>
    <scope>NUCLEOTIDE SEQUENCE [LARGE SCALE GENOMIC DNA]</scope>
</reference>
<dbReference type="PROSITE" id="PS00108">
    <property type="entry name" value="PROTEIN_KINASE_ST"/>
    <property type="match status" value="1"/>
</dbReference>
<dbReference type="CDD" id="cd14337">
    <property type="entry name" value="UBA_MARK_Par1"/>
    <property type="match status" value="1"/>
</dbReference>
<dbReference type="CDD" id="cd14003">
    <property type="entry name" value="STKc_AMPK-like"/>
    <property type="match status" value="1"/>
</dbReference>
<gene>
    <name evidence="12" type="ORF">GHT09_020100</name>
    <name evidence="13" type="ORF">MONAX_5E015490</name>
</gene>
<reference evidence="12" key="2">
    <citation type="submission" date="2020-08" db="EMBL/GenBank/DDBJ databases">
        <authorList>
            <person name="Shumante A."/>
            <person name="Zimin A.V."/>
            <person name="Puiu D."/>
            <person name="Salzberg S.L."/>
        </authorList>
    </citation>
    <scope>NUCLEOTIDE SEQUENCE</scope>
    <source>
        <strain evidence="12">WC2-LM</strain>
        <tissue evidence="12">Liver</tissue>
    </source>
</reference>
<keyword evidence="4 9" id="KW-0547">Nucleotide-binding</keyword>
<dbReference type="GO" id="GO:0035556">
    <property type="term" value="P:intracellular signal transduction"/>
    <property type="evidence" value="ECO:0007669"/>
    <property type="project" value="TreeGrafter"/>
</dbReference>
<keyword evidence="5" id="KW-0418">Kinase</keyword>
<dbReference type="GO" id="GO:0004674">
    <property type="term" value="F:protein serine/threonine kinase activity"/>
    <property type="evidence" value="ECO:0007669"/>
    <property type="project" value="UniProtKB-KW"/>
</dbReference>
<dbReference type="Gene3D" id="1.10.510.10">
    <property type="entry name" value="Transferase(Phosphotransferase) domain 1"/>
    <property type="match status" value="1"/>
</dbReference>
<keyword evidence="6 9" id="KW-0067">ATP-binding</keyword>
<evidence type="ECO:0000256" key="3">
    <source>
        <dbReference type="ARBA" id="ARBA00022679"/>
    </source>
</evidence>
<dbReference type="AlphaFoldDB" id="A0A5E4AKV5"/>
<dbReference type="PANTHER" id="PTHR24346">
    <property type="entry name" value="MAP/MICROTUBULE AFFINITY-REGULATING KINASE"/>
    <property type="match status" value="1"/>
</dbReference>
<organism evidence="13 14">
    <name type="scientific">Marmota monax</name>
    <name type="common">Woodchuck</name>
    <dbReference type="NCBI Taxonomy" id="9995"/>
    <lineage>
        <taxon>Eukaryota</taxon>
        <taxon>Metazoa</taxon>
        <taxon>Chordata</taxon>
        <taxon>Craniata</taxon>
        <taxon>Vertebrata</taxon>
        <taxon>Euteleostomi</taxon>
        <taxon>Mammalia</taxon>
        <taxon>Eutheria</taxon>
        <taxon>Euarchontoglires</taxon>
        <taxon>Glires</taxon>
        <taxon>Rodentia</taxon>
        <taxon>Sciuromorpha</taxon>
        <taxon>Sciuridae</taxon>
        <taxon>Xerinae</taxon>
        <taxon>Marmotini</taxon>
        <taxon>Marmota</taxon>
    </lineage>
</organism>
<dbReference type="EMBL" id="CABDUW010000078">
    <property type="protein sequence ID" value="VTJ57329.1"/>
    <property type="molecule type" value="Genomic_DNA"/>
</dbReference>
<feature type="region of interest" description="Disordered" evidence="10">
    <location>
        <begin position="539"/>
        <end position="564"/>
    </location>
</feature>
<proteinExistence type="predicted"/>
<dbReference type="PROSITE" id="PS50011">
    <property type="entry name" value="PROTEIN_KINASE_DOM"/>
    <property type="match status" value="1"/>
</dbReference>